<dbReference type="Proteomes" id="UP000298030">
    <property type="component" value="Unassembled WGS sequence"/>
</dbReference>
<dbReference type="AlphaFoldDB" id="A0A4Y7TDL4"/>
<dbReference type="EMBL" id="QPFP01000018">
    <property type="protein sequence ID" value="TEB31639.1"/>
    <property type="molecule type" value="Genomic_DNA"/>
</dbReference>
<proteinExistence type="predicted"/>
<evidence type="ECO:0000313" key="2">
    <source>
        <dbReference type="EMBL" id="TEB31639.1"/>
    </source>
</evidence>
<organism evidence="2 3">
    <name type="scientific">Coprinellus micaceus</name>
    <name type="common">Glistening ink-cap mushroom</name>
    <name type="synonym">Coprinus micaceus</name>
    <dbReference type="NCBI Taxonomy" id="71717"/>
    <lineage>
        <taxon>Eukaryota</taxon>
        <taxon>Fungi</taxon>
        <taxon>Dikarya</taxon>
        <taxon>Basidiomycota</taxon>
        <taxon>Agaricomycotina</taxon>
        <taxon>Agaricomycetes</taxon>
        <taxon>Agaricomycetidae</taxon>
        <taxon>Agaricales</taxon>
        <taxon>Agaricineae</taxon>
        <taxon>Psathyrellaceae</taxon>
        <taxon>Coprinellus</taxon>
    </lineage>
</organism>
<sequence length="363" mass="40467">MDPENPTIQEKFVTSVQFSPTSQRFGSGASTLLTKPLTGQQLWEYDPATYLLKFYNQFCNIIMIATFTGGVQASVLSFMNDLLSNDFIAAELFRPDPVDTHRTRYTFYSLGLMLGLVAVALDIGVAAIAAVNAALACQFSISPPEFKPMMEARLLFCMIILFIAFFLSGLSLILLTVQFDSPFTVFLAVLFFACFIIAAYQPIAQFGRKWVSALRRKPRLHLFSLLASTSAFLVSVARARVPSSWYTITVYGFTLMYHIVVVMYEKSPRANIRRPRRVAAFCVTMLAAIWIGCFVVTLTMTQRSNHYTGMADDGMKYSIAAFSGVESILLVAIAIRNWIAIVRDFRVTIAPDDAEKGPENTQS</sequence>
<keyword evidence="3" id="KW-1185">Reference proteome</keyword>
<gene>
    <name evidence="2" type="ORF">FA13DRAFT_1774214</name>
</gene>
<feature type="transmembrane region" description="Helical" evidence="1">
    <location>
        <begin position="58"/>
        <end position="79"/>
    </location>
</feature>
<feature type="transmembrane region" description="Helical" evidence="1">
    <location>
        <begin position="154"/>
        <end position="177"/>
    </location>
</feature>
<evidence type="ECO:0000313" key="3">
    <source>
        <dbReference type="Proteomes" id="UP000298030"/>
    </source>
</evidence>
<keyword evidence="1" id="KW-0472">Membrane</keyword>
<name>A0A4Y7TDL4_COPMI</name>
<feature type="transmembrane region" description="Helical" evidence="1">
    <location>
        <begin position="107"/>
        <end position="133"/>
    </location>
</feature>
<reference evidence="2 3" key="1">
    <citation type="journal article" date="2019" name="Nat. Ecol. Evol.">
        <title>Megaphylogeny resolves global patterns of mushroom evolution.</title>
        <authorList>
            <person name="Varga T."/>
            <person name="Krizsan K."/>
            <person name="Foldi C."/>
            <person name="Dima B."/>
            <person name="Sanchez-Garcia M."/>
            <person name="Sanchez-Ramirez S."/>
            <person name="Szollosi G.J."/>
            <person name="Szarkandi J.G."/>
            <person name="Papp V."/>
            <person name="Albert L."/>
            <person name="Andreopoulos W."/>
            <person name="Angelini C."/>
            <person name="Antonin V."/>
            <person name="Barry K.W."/>
            <person name="Bougher N.L."/>
            <person name="Buchanan P."/>
            <person name="Buyck B."/>
            <person name="Bense V."/>
            <person name="Catcheside P."/>
            <person name="Chovatia M."/>
            <person name="Cooper J."/>
            <person name="Damon W."/>
            <person name="Desjardin D."/>
            <person name="Finy P."/>
            <person name="Geml J."/>
            <person name="Haridas S."/>
            <person name="Hughes K."/>
            <person name="Justo A."/>
            <person name="Karasinski D."/>
            <person name="Kautmanova I."/>
            <person name="Kiss B."/>
            <person name="Kocsube S."/>
            <person name="Kotiranta H."/>
            <person name="LaButti K.M."/>
            <person name="Lechner B.E."/>
            <person name="Liimatainen K."/>
            <person name="Lipzen A."/>
            <person name="Lukacs Z."/>
            <person name="Mihaltcheva S."/>
            <person name="Morgado L.N."/>
            <person name="Niskanen T."/>
            <person name="Noordeloos M.E."/>
            <person name="Ohm R.A."/>
            <person name="Ortiz-Santana B."/>
            <person name="Ovrebo C."/>
            <person name="Racz N."/>
            <person name="Riley R."/>
            <person name="Savchenko A."/>
            <person name="Shiryaev A."/>
            <person name="Soop K."/>
            <person name="Spirin V."/>
            <person name="Szebenyi C."/>
            <person name="Tomsovsky M."/>
            <person name="Tulloss R.E."/>
            <person name="Uehling J."/>
            <person name="Grigoriev I.V."/>
            <person name="Vagvolgyi C."/>
            <person name="Papp T."/>
            <person name="Martin F.M."/>
            <person name="Miettinen O."/>
            <person name="Hibbett D.S."/>
            <person name="Nagy L.G."/>
        </authorList>
    </citation>
    <scope>NUCLEOTIDE SEQUENCE [LARGE SCALE GENOMIC DNA]</scope>
    <source>
        <strain evidence="2 3">FP101781</strain>
    </source>
</reference>
<comment type="caution">
    <text evidence="2">The sequence shown here is derived from an EMBL/GenBank/DDBJ whole genome shotgun (WGS) entry which is preliminary data.</text>
</comment>
<keyword evidence="1" id="KW-1133">Transmembrane helix</keyword>
<protein>
    <submittedName>
        <fullName evidence="2">Uncharacterized protein</fullName>
    </submittedName>
</protein>
<evidence type="ECO:0000256" key="1">
    <source>
        <dbReference type="SAM" id="Phobius"/>
    </source>
</evidence>
<accession>A0A4Y7TDL4</accession>
<feature type="transmembrane region" description="Helical" evidence="1">
    <location>
        <begin position="220"/>
        <end position="239"/>
    </location>
</feature>
<feature type="transmembrane region" description="Helical" evidence="1">
    <location>
        <begin position="278"/>
        <end position="299"/>
    </location>
</feature>
<keyword evidence="1" id="KW-0812">Transmembrane</keyword>
<feature type="transmembrane region" description="Helical" evidence="1">
    <location>
        <begin position="319"/>
        <end position="339"/>
    </location>
</feature>
<feature type="transmembrane region" description="Helical" evidence="1">
    <location>
        <begin position="245"/>
        <end position="266"/>
    </location>
</feature>
<feature type="transmembrane region" description="Helical" evidence="1">
    <location>
        <begin position="183"/>
        <end position="200"/>
    </location>
</feature>